<comment type="similarity">
    <text evidence="7">Belongs to the binding-protein-dependent transport system permease family.</text>
</comment>
<comment type="caution">
    <text evidence="9">The sequence shown here is derived from an EMBL/GenBank/DDBJ whole genome shotgun (WGS) entry which is preliminary data.</text>
</comment>
<feature type="transmembrane region" description="Helical" evidence="7">
    <location>
        <begin position="20"/>
        <end position="42"/>
    </location>
</feature>
<organism evidence="9 10">
    <name type="scientific">Pseudoflavonifractor hominis</name>
    <dbReference type="NCBI Taxonomy" id="2763059"/>
    <lineage>
        <taxon>Bacteria</taxon>
        <taxon>Bacillati</taxon>
        <taxon>Bacillota</taxon>
        <taxon>Clostridia</taxon>
        <taxon>Eubacteriales</taxon>
        <taxon>Oscillospiraceae</taxon>
        <taxon>Pseudoflavonifractor</taxon>
    </lineage>
</organism>
<feature type="transmembrane region" description="Helical" evidence="7">
    <location>
        <begin position="118"/>
        <end position="138"/>
    </location>
</feature>
<dbReference type="RefSeq" id="WP_101693214.1">
    <property type="nucleotide sequence ID" value="NZ_JACOPR010000005.1"/>
</dbReference>
<keyword evidence="4 7" id="KW-0812">Transmembrane</keyword>
<dbReference type="InterPro" id="IPR051393">
    <property type="entry name" value="ABC_transporter_permease"/>
</dbReference>
<dbReference type="Gene3D" id="1.10.3720.10">
    <property type="entry name" value="MetI-like"/>
    <property type="match status" value="1"/>
</dbReference>
<dbReference type="EMBL" id="JACOPR010000005">
    <property type="protein sequence ID" value="MBC5730988.1"/>
    <property type="molecule type" value="Genomic_DNA"/>
</dbReference>
<keyword evidence="5 7" id="KW-1133">Transmembrane helix</keyword>
<comment type="subcellular location">
    <subcellularLocation>
        <location evidence="1 7">Cell membrane</location>
        <topology evidence="1 7">Multi-pass membrane protein</topology>
    </subcellularLocation>
</comment>
<dbReference type="PANTHER" id="PTHR30193">
    <property type="entry name" value="ABC TRANSPORTER PERMEASE PROTEIN"/>
    <property type="match status" value="1"/>
</dbReference>
<evidence type="ECO:0000256" key="2">
    <source>
        <dbReference type="ARBA" id="ARBA00022448"/>
    </source>
</evidence>
<keyword evidence="3" id="KW-1003">Cell membrane</keyword>
<evidence type="ECO:0000313" key="10">
    <source>
        <dbReference type="Proteomes" id="UP000660021"/>
    </source>
</evidence>
<evidence type="ECO:0000256" key="7">
    <source>
        <dbReference type="RuleBase" id="RU363032"/>
    </source>
</evidence>
<evidence type="ECO:0000313" key="9">
    <source>
        <dbReference type="EMBL" id="MBC5730988.1"/>
    </source>
</evidence>
<reference evidence="9 10" key="1">
    <citation type="submission" date="2020-08" db="EMBL/GenBank/DDBJ databases">
        <title>Genome public.</title>
        <authorList>
            <person name="Liu C."/>
            <person name="Sun Q."/>
        </authorList>
    </citation>
    <scope>NUCLEOTIDE SEQUENCE [LARGE SCALE GENOMIC DNA]</scope>
    <source>
        <strain evidence="9 10">New-38</strain>
    </source>
</reference>
<name>A0ABR7HTZ7_9FIRM</name>
<feature type="transmembrane region" description="Helical" evidence="7">
    <location>
        <begin position="272"/>
        <end position="294"/>
    </location>
</feature>
<dbReference type="InterPro" id="IPR000515">
    <property type="entry name" value="MetI-like"/>
</dbReference>
<evidence type="ECO:0000256" key="5">
    <source>
        <dbReference type="ARBA" id="ARBA00022989"/>
    </source>
</evidence>
<evidence type="ECO:0000259" key="8">
    <source>
        <dbReference type="PROSITE" id="PS50928"/>
    </source>
</evidence>
<protein>
    <submittedName>
        <fullName evidence="9">Sugar ABC transporter permease</fullName>
    </submittedName>
</protein>
<proteinExistence type="inferred from homology"/>
<keyword evidence="2 7" id="KW-0813">Transport</keyword>
<evidence type="ECO:0000256" key="4">
    <source>
        <dbReference type="ARBA" id="ARBA00022692"/>
    </source>
</evidence>
<evidence type="ECO:0000256" key="1">
    <source>
        <dbReference type="ARBA" id="ARBA00004651"/>
    </source>
</evidence>
<gene>
    <name evidence="9" type="ORF">H8S34_09125</name>
</gene>
<feature type="domain" description="ABC transmembrane type-1" evidence="8">
    <location>
        <begin position="80"/>
        <end position="293"/>
    </location>
</feature>
<keyword evidence="10" id="KW-1185">Reference proteome</keyword>
<sequence length="304" mass="34555">MRPGRKLPRPSGRKSSGTGLVPYLLVGPAMLLLLIFVFYPLVNLVYLSFFDYNLIREKTFVGLKNYEVLFFVKTDFLDALRNTAVYTLSVLFFSLLLAVLFALWLEPDSRINRFLQKSMFTPYLISMVSCAYIWSWMYDADSGILNAMLALFGLPLSRWLNDSDLALFCVAAVAVWKSLGYYLIIVLASIRSIPAEILEAAALDNTPPVRKFFRITLPMISPQLFFLLITITISSFKVFDVVRVMTDGGPGNATDVLVTYIYRYAFQMNARVGYASAAGTVLLVILMILTYFYFRVLSKRVHYQ</sequence>
<dbReference type="PANTHER" id="PTHR30193:SF37">
    <property type="entry name" value="INNER MEMBRANE ABC TRANSPORTER PERMEASE PROTEIN YCJO"/>
    <property type="match status" value="1"/>
</dbReference>
<dbReference type="CDD" id="cd06261">
    <property type="entry name" value="TM_PBP2"/>
    <property type="match status" value="1"/>
</dbReference>
<evidence type="ECO:0000256" key="3">
    <source>
        <dbReference type="ARBA" id="ARBA00022475"/>
    </source>
</evidence>
<evidence type="ECO:0000256" key="6">
    <source>
        <dbReference type="ARBA" id="ARBA00023136"/>
    </source>
</evidence>
<keyword evidence="6 7" id="KW-0472">Membrane</keyword>
<accession>A0ABR7HTZ7</accession>
<feature type="transmembrane region" description="Helical" evidence="7">
    <location>
        <begin position="220"/>
        <end position="239"/>
    </location>
</feature>
<feature type="transmembrane region" description="Helical" evidence="7">
    <location>
        <begin position="84"/>
        <end position="106"/>
    </location>
</feature>
<dbReference type="PROSITE" id="PS50928">
    <property type="entry name" value="ABC_TM1"/>
    <property type="match status" value="1"/>
</dbReference>
<dbReference type="SUPFAM" id="SSF161098">
    <property type="entry name" value="MetI-like"/>
    <property type="match status" value="1"/>
</dbReference>
<dbReference type="Pfam" id="PF00528">
    <property type="entry name" value="BPD_transp_1"/>
    <property type="match status" value="1"/>
</dbReference>
<feature type="transmembrane region" description="Helical" evidence="7">
    <location>
        <begin position="165"/>
        <end position="188"/>
    </location>
</feature>
<dbReference type="InterPro" id="IPR035906">
    <property type="entry name" value="MetI-like_sf"/>
</dbReference>
<dbReference type="Proteomes" id="UP000660021">
    <property type="component" value="Unassembled WGS sequence"/>
</dbReference>